<dbReference type="SUPFAM" id="SSF48452">
    <property type="entry name" value="TPR-like"/>
    <property type="match status" value="1"/>
</dbReference>
<keyword evidence="5" id="KW-1185">Reference proteome</keyword>
<feature type="repeat" description="TPR" evidence="3">
    <location>
        <begin position="50"/>
        <end position="83"/>
    </location>
</feature>
<evidence type="ECO:0000256" key="1">
    <source>
        <dbReference type="ARBA" id="ARBA00022737"/>
    </source>
</evidence>
<dbReference type="InterPro" id="IPR019734">
    <property type="entry name" value="TPR_rpt"/>
</dbReference>
<dbReference type="PANTHER" id="PTHR44943">
    <property type="entry name" value="CELLULOSE SYNTHASE OPERON PROTEIN C"/>
    <property type="match status" value="1"/>
</dbReference>
<evidence type="ECO:0000256" key="2">
    <source>
        <dbReference type="ARBA" id="ARBA00022803"/>
    </source>
</evidence>
<dbReference type="InterPro" id="IPR013105">
    <property type="entry name" value="TPR_2"/>
</dbReference>
<evidence type="ECO:0000313" key="5">
    <source>
        <dbReference type="Proteomes" id="UP001301728"/>
    </source>
</evidence>
<dbReference type="EMBL" id="JAYGHT010000087">
    <property type="protein sequence ID" value="MEA5520667.1"/>
    <property type="molecule type" value="Genomic_DNA"/>
</dbReference>
<organism evidence="4 5">
    <name type="scientific">Limnoraphis robusta CCNP1315</name>
    <dbReference type="NCBI Taxonomy" id="3110306"/>
    <lineage>
        <taxon>Bacteria</taxon>
        <taxon>Bacillati</taxon>
        <taxon>Cyanobacteriota</taxon>
        <taxon>Cyanophyceae</taxon>
        <taxon>Oscillatoriophycideae</taxon>
        <taxon>Oscillatoriales</taxon>
        <taxon>Sirenicapillariaceae</taxon>
        <taxon>Limnoraphis</taxon>
    </lineage>
</organism>
<dbReference type="Pfam" id="PF13181">
    <property type="entry name" value="TPR_8"/>
    <property type="match status" value="1"/>
</dbReference>
<dbReference type="NCBIfam" id="NF047558">
    <property type="entry name" value="TPR_END_plus"/>
    <property type="match status" value="1"/>
</dbReference>
<evidence type="ECO:0000256" key="3">
    <source>
        <dbReference type="PROSITE-ProRule" id="PRU00339"/>
    </source>
</evidence>
<gene>
    <name evidence="4" type="ORF">VB854_17125</name>
</gene>
<comment type="caution">
    <text evidence="4">The sequence shown here is derived from an EMBL/GenBank/DDBJ whole genome shotgun (WGS) entry which is preliminary data.</text>
</comment>
<dbReference type="PANTHER" id="PTHR44943:SF4">
    <property type="entry name" value="TPR REPEAT-CONTAINING PROTEIN MJ0798"/>
    <property type="match status" value="1"/>
</dbReference>
<dbReference type="RefSeq" id="WP_323273567.1">
    <property type="nucleotide sequence ID" value="NZ_JAYGHT010000087.1"/>
</dbReference>
<dbReference type="InterPro" id="IPR011990">
    <property type="entry name" value="TPR-like_helical_dom_sf"/>
</dbReference>
<dbReference type="SMART" id="SM00028">
    <property type="entry name" value="TPR"/>
    <property type="match status" value="4"/>
</dbReference>
<keyword evidence="2 3" id="KW-0802">TPR repeat</keyword>
<proteinExistence type="predicted"/>
<sequence length="345" mass="38926">MTSANESIMEAKKLMDQGIALVWEAGNPQEGLAVIEQAIQQQPEFFSDHFVAMNTKGCALLSLERYEEALTIFDQALKIQKNPYDAHTAQKNKALTLLQLEKYEESVEWYEKALEWNEKVIKDISQNWCNRGYALYCSKNYDEAIKSNDKALEYTPKNGLIFYSKACCYSLQNKVELALDNLKKAISLDSEIKKSAKTDSDFDNIRSDERFKAIVGTEFNVEAVQQFFNEALKNYDVQQFVFVGDLGTSVESSIVLPDNVREAYAFYGENFAQPGSFGCVCIYHVSVAGLPTYALEAMAIAGAGKFENWIEIYTEIGEEITCGKLQNKVITWGNQVTVRSDFMGN</sequence>
<name>A0ABU5U0E7_9CYAN</name>
<accession>A0ABU5U0E7</accession>
<feature type="repeat" description="TPR" evidence="3">
    <location>
        <begin position="125"/>
        <end position="158"/>
    </location>
</feature>
<protein>
    <submittedName>
        <fullName evidence="4">Tetratricopeptide repeat protein</fullName>
    </submittedName>
</protein>
<evidence type="ECO:0000313" key="4">
    <source>
        <dbReference type="EMBL" id="MEA5520667.1"/>
    </source>
</evidence>
<reference evidence="4 5" key="1">
    <citation type="submission" date="2023-12" db="EMBL/GenBank/DDBJ databases">
        <title>Baltic Sea Cyanobacteria.</title>
        <authorList>
            <person name="Delbaje E."/>
            <person name="Fewer D.P."/>
            <person name="Shishido T.K."/>
        </authorList>
    </citation>
    <scope>NUCLEOTIDE SEQUENCE [LARGE SCALE GENOMIC DNA]</scope>
    <source>
        <strain evidence="4 5">CCNP 1315</strain>
    </source>
</reference>
<dbReference type="Proteomes" id="UP001301728">
    <property type="component" value="Unassembled WGS sequence"/>
</dbReference>
<dbReference type="Pfam" id="PF13432">
    <property type="entry name" value="TPR_16"/>
    <property type="match status" value="1"/>
</dbReference>
<dbReference type="Gene3D" id="1.25.40.10">
    <property type="entry name" value="Tetratricopeptide repeat domain"/>
    <property type="match status" value="2"/>
</dbReference>
<dbReference type="PROSITE" id="PS50005">
    <property type="entry name" value="TPR"/>
    <property type="match status" value="2"/>
</dbReference>
<keyword evidence="1" id="KW-0677">Repeat</keyword>
<dbReference type="Pfam" id="PF07719">
    <property type="entry name" value="TPR_2"/>
    <property type="match status" value="1"/>
</dbReference>
<dbReference type="InterPro" id="IPR051685">
    <property type="entry name" value="Ycf3/AcsC/BcsC/TPR_MFPF"/>
</dbReference>